<comment type="caution">
    <text evidence="1">The sequence shown here is derived from an EMBL/GenBank/DDBJ whole genome shotgun (WGS) entry which is preliminary data.</text>
</comment>
<gene>
    <name evidence="1" type="ORF">Aca07nite_39170</name>
</gene>
<evidence type="ECO:0000313" key="1">
    <source>
        <dbReference type="EMBL" id="GID46642.1"/>
    </source>
</evidence>
<dbReference type="RefSeq" id="WP_204296913.1">
    <property type="nucleotide sequence ID" value="NZ_BAAAGQ010000006.1"/>
</dbReference>
<reference evidence="1" key="1">
    <citation type="submission" date="2021-01" db="EMBL/GenBank/DDBJ databases">
        <title>Whole genome shotgun sequence of Actinoplanes capillaceus NBRC 16408.</title>
        <authorList>
            <person name="Komaki H."/>
            <person name="Tamura T."/>
        </authorList>
    </citation>
    <scope>NUCLEOTIDE SEQUENCE [LARGE SCALE GENOMIC DNA]</scope>
    <source>
        <strain evidence="1">NBRC 16408</strain>
    </source>
</reference>
<proteinExistence type="predicted"/>
<name>A0ABQ3WK74_9ACTN</name>
<protein>
    <recommendedName>
        <fullName evidence="2">Immunity protein 50</fullName>
    </recommendedName>
</protein>
<accession>A0ABQ3WK74</accession>
<organism evidence="1">
    <name type="scientific">Actinoplanes campanulatus</name>
    <dbReference type="NCBI Taxonomy" id="113559"/>
    <lineage>
        <taxon>Bacteria</taxon>
        <taxon>Bacillati</taxon>
        <taxon>Actinomycetota</taxon>
        <taxon>Actinomycetes</taxon>
        <taxon>Micromonosporales</taxon>
        <taxon>Micromonosporaceae</taxon>
        <taxon>Actinoplanes</taxon>
    </lineage>
</organism>
<sequence length="156" mass="17192">MAEPFDCPTPAFIGFADGDVDLYEFTTASGLRVFLHDLACVDIQYRPLTRELILTFDDPPAGDDPAITVNLAFSNAEILQWERVNGEPVEQTVVDEHPRVRGQVSGLSAYGRPNPAFTGVMFELVLLDLSIAFVTETVTVTATEGVWQPQAHPTRR</sequence>
<dbReference type="EMBL" id="BOMF01000076">
    <property type="protein sequence ID" value="GID46642.1"/>
    <property type="molecule type" value="Genomic_DNA"/>
</dbReference>
<evidence type="ECO:0008006" key="2">
    <source>
        <dbReference type="Google" id="ProtNLM"/>
    </source>
</evidence>